<evidence type="ECO:0000256" key="2">
    <source>
        <dbReference type="ARBA" id="ARBA00005695"/>
    </source>
</evidence>
<comment type="similarity">
    <text evidence="2">Belongs to the bacterial solute-binding protein 5 family.</text>
</comment>
<dbReference type="InterPro" id="IPR039424">
    <property type="entry name" value="SBP_5"/>
</dbReference>
<dbReference type="Gene3D" id="3.90.76.10">
    <property type="entry name" value="Dipeptide-binding Protein, Domain 1"/>
    <property type="match status" value="1"/>
</dbReference>
<evidence type="ECO:0000313" key="6">
    <source>
        <dbReference type="Proteomes" id="UP000295136"/>
    </source>
</evidence>
<accession>A0A4V2ZBA9</accession>
<comment type="caution">
    <text evidence="5">The sequence shown here is derived from an EMBL/GenBank/DDBJ whole genome shotgun (WGS) entry which is preliminary data.</text>
</comment>
<dbReference type="GO" id="GO:0042597">
    <property type="term" value="C:periplasmic space"/>
    <property type="evidence" value="ECO:0007669"/>
    <property type="project" value="UniProtKB-ARBA"/>
</dbReference>
<evidence type="ECO:0000256" key="1">
    <source>
        <dbReference type="ARBA" id="ARBA00004193"/>
    </source>
</evidence>
<proteinExistence type="inferred from homology"/>
<dbReference type="GO" id="GO:0043190">
    <property type="term" value="C:ATP-binding cassette (ABC) transporter complex"/>
    <property type="evidence" value="ECO:0007669"/>
    <property type="project" value="InterPro"/>
</dbReference>
<dbReference type="Gene3D" id="3.40.190.10">
    <property type="entry name" value="Periplasmic binding protein-like II"/>
    <property type="match status" value="1"/>
</dbReference>
<gene>
    <name evidence="5" type="ORF">E1295_11495</name>
</gene>
<protein>
    <recommendedName>
        <fullName evidence="4">Solute-binding protein family 5 domain-containing protein</fullName>
    </recommendedName>
</protein>
<dbReference type="GO" id="GO:1904680">
    <property type="term" value="F:peptide transmembrane transporter activity"/>
    <property type="evidence" value="ECO:0007669"/>
    <property type="project" value="TreeGrafter"/>
</dbReference>
<dbReference type="InterPro" id="IPR000914">
    <property type="entry name" value="SBP_5_dom"/>
</dbReference>
<dbReference type="InterPro" id="IPR023765">
    <property type="entry name" value="SBP_5_CS"/>
</dbReference>
<keyword evidence="3" id="KW-0732">Signal</keyword>
<dbReference type="PIRSF" id="PIRSF002741">
    <property type="entry name" value="MppA"/>
    <property type="match status" value="1"/>
</dbReference>
<dbReference type="AlphaFoldDB" id="A0A4V2ZBA9"/>
<dbReference type="PROSITE" id="PS51257">
    <property type="entry name" value="PROKAR_LIPOPROTEIN"/>
    <property type="match status" value="1"/>
</dbReference>
<feature type="domain" description="Solute-binding protein family 5" evidence="4">
    <location>
        <begin position="88"/>
        <end position="437"/>
    </location>
</feature>
<dbReference type="PANTHER" id="PTHR30290">
    <property type="entry name" value="PERIPLASMIC BINDING COMPONENT OF ABC TRANSPORTER"/>
    <property type="match status" value="1"/>
</dbReference>
<keyword evidence="6" id="KW-1185">Reference proteome</keyword>
<dbReference type="Pfam" id="PF00496">
    <property type="entry name" value="SBP_bac_5"/>
    <property type="match status" value="1"/>
</dbReference>
<sequence>MEAKAVKRAAVKSAGVVLATGLALSGCGAGTTDQPSSNAAGAPDGAAVLRWAVPGNPTSFDPRKAAPLDPVFLDVVYESLIGRSMAGEIEPGLATEWTFSDDNKVITLKLREGVKFHNGEDFNAEAAKASLEAFKKSGNLASALSVLDKVEAVSPTELKLTFSEPAGYMISVLAGEAGIVVAPGALDDPSLPSKPVGTGAFELTSLEEGKVSFKKFEDYWNAAETTIGGVEMTAYSDETTRLRAVKSGQADGTSIKPDQIEESEAAGMTVIKAPNTTFNGILLNTKQPELKNPKVRQALLYAIDRESLNKNLFENTCVGVVQPFQEGFWANVPELNDVSSYYDPEKSKQLLAEAGFPDGMELTLEVGPNTSYQVLAQALQAQLKEVGIKATIKVLEFQQMISVRRTGKFTATVALVQAGRPDPTQFVQDFYMKGGAYNPGGFSLDGVGELLAKARASEDVEERKAPMQEIIKKVVAAGPPVIPVCGVTYVAAYRKGVTGLDAPVIGDYDFASVKISK</sequence>
<dbReference type="InterPro" id="IPR030678">
    <property type="entry name" value="Peptide/Ni-bd"/>
</dbReference>
<organism evidence="5 6">
    <name type="scientific">Nonomuraea mesophila</name>
    <dbReference type="NCBI Taxonomy" id="2530382"/>
    <lineage>
        <taxon>Bacteria</taxon>
        <taxon>Bacillati</taxon>
        <taxon>Actinomycetota</taxon>
        <taxon>Actinomycetes</taxon>
        <taxon>Streptosporangiales</taxon>
        <taxon>Streptosporangiaceae</taxon>
        <taxon>Nonomuraea</taxon>
    </lineage>
</organism>
<dbReference type="Gene3D" id="3.10.105.10">
    <property type="entry name" value="Dipeptide-binding Protein, Domain 3"/>
    <property type="match status" value="1"/>
</dbReference>
<dbReference type="EMBL" id="SMLD01000022">
    <property type="protein sequence ID" value="TDE56182.1"/>
    <property type="molecule type" value="Genomic_DNA"/>
</dbReference>
<dbReference type="SUPFAM" id="SSF53850">
    <property type="entry name" value="Periplasmic binding protein-like II"/>
    <property type="match status" value="1"/>
</dbReference>
<comment type="subcellular location">
    <subcellularLocation>
        <location evidence="1">Cell membrane</location>
        <topology evidence="1">Lipid-anchor</topology>
    </subcellularLocation>
</comment>
<dbReference type="Proteomes" id="UP000295136">
    <property type="component" value="Unassembled WGS sequence"/>
</dbReference>
<name>A0A4V2ZBA9_9ACTN</name>
<dbReference type="GO" id="GO:0015833">
    <property type="term" value="P:peptide transport"/>
    <property type="evidence" value="ECO:0007669"/>
    <property type="project" value="TreeGrafter"/>
</dbReference>
<evidence type="ECO:0000313" key="5">
    <source>
        <dbReference type="EMBL" id="TDE56182.1"/>
    </source>
</evidence>
<evidence type="ECO:0000259" key="4">
    <source>
        <dbReference type="Pfam" id="PF00496"/>
    </source>
</evidence>
<evidence type="ECO:0000256" key="3">
    <source>
        <dbReference type="ARBA" id="ARBA00022729"/>
    </source>
</evidence>
<dbReference type="PROSITE" id="PS01040">
    <property type="entry name" value="SBP_BACTERIAL_5"/>
    <property type="match status" value="1"/>
</dbReference>
<reference evidence="5 6" key="1">
    <citation type="submission" date="2019-03" db="EMBL/GenBank/DDBJ databases">
        <title>Draft genome sequences of novel Actinobacteria.</title>
        <authorList>
            <person name="Sahin N."/>
            <person name="Ay H."/>
            <person name="Saygin H."/>
        </authorList>
    </citation>
    <scope>NUCLEOTIDE SEQUENCE [LARGE SCALE GENOMIC DNA]</scope>
    <source>
        <strain evidence="5 6">6K102</strain>
    </source>
</reference>